<feature type="transmembrane region" description="Helical" evidence="3">
    <location>
        <begin position="6"/>
        <end position="22"/>
    </location>
</feature>
<protein>
    <submittedName>
        <fullName evidence="4">Uncharacterized protein</fullName>
    </submittedName>
</protein>
<dbReference type="Proteomes" id="UP000799424">
    <property type="component" value="Unassembled WGS sequence"/>
</dbReference>
<organism evidence="4 5">
    <name type="scientific">Ophiobolus disseminans</name>
    <dbReference type="NCBI Taxonomy" id="1469910"/>
    <lineage>
        <taxon>Eukaryota</taxon>
        <taxon>Fungi</taxon>
        <taxon>Dikarya</taxon>
        <taxon>Ascomycota</taxon>
        <taxon>Pezizomycotina</taxon>
        <taxon>Dothideomycetes</taxon>
        <taxon>Pleosporomycetidae</taxon>
        <taxon>Pleosporales</taxon>
        <taxon>Pleosporineae</taxon>
        <taxon>Phaeosphaeriaceae</taxon>
        <taxon>Ophiobolus</taxon>
    </lineage>
</organism>
<dbReference type="PANTHER" id="PTHR28023">
    <property type="entry name" value="UPF0357 PROTEIN YCL012C"/>
    <property type="match status" value="1"/>
</dbReference>
<dbReference type="PANTHER" id="PTHR28023:SF1">
    <property type="entry name" value="UPF0357 PROTEIN YCL012C"/>
    <property type="match status" value="1"/>
</dbReference>
<reference evidence="4" key="1">
    <citation type="journal article" date="2020" name="Stud. Mycol.">
        <title>101 Dothideomycetes genomes: a test case for predicting lifestyles and emergence of pathogens.</title>
        <authorList>
            <person name="Haridas S."/>
            <person name="Albert R."/>
            <person name="Binder M."/>
            <person name="Bloem J."/>
            <person name="Labutti K."/>
            <person name="Salamov A."/>
            <person name="Andreopoulos B."/>
            <person name="Baker S."/>
            <person name="Barry K."/>
            <person name="Bills G."/>
            <person name="Bluhm B."/>
            <person name="Cannon C."/>
            <person name="Castanera R."/>
            <person name="Culley D."/>
            <person name="Daum C."/>
            <person name="Ezra D."/>
            <person name="Gonzalez J."/>
            <person name="Henrissat B."/>
            <person name="Kuo A."/>
            <person name="Liang C."/>
            <person name="Lipzen A."/>
            <person name="Lutzoni F."/>
            <person name="Magnuson J."/>
            <person name="Mondo S."/>
            <person name="Nolan M."/>
            <person name="Ohm R."/>
            <person name="Pangilinan J."/>
            <person name="Park H.-J."/>
            <person name="Ramirez L."/>
            <person name="Alfaro M."/>
            <person name="Sun H."/>
            <person name="Tritt A."/>
            <person name="Yoshinaga Y."/>
            <person name="Zwiers L.-H."/>
            <person name="Turgeon B."/>
            <person name="Goodwin S."/>
            <person name="Spatafora J."/>
            <person name="Crous P."/>
            <person name="Grigoriev I."/>
        </authorList>
    </citation>
    <scope>NUCLEOTIDE SEQUENCE</scope>
    <source>
        <strain evidence="4">CBS 113818</strain>
    </source>
</reference>
<keyword evidence="3" id="KW-0812">Transmembrane</keyword>
<keyword evidence="5" id="KW-1185">Reference proteome</keyword>
<comment type="similarity">
    <text evidence="1">Belongs to the UPF0357 family.</text>
</comment>
<evidence type="ECO:0000313" key="5">
    <source>
        <dbReference type="Proteomes" id="UP000799424"/>
    </source>
</evidence>
<keyword evidence="3" id="KW-0472">Membrane</keyword>
<dbReference type="AlphaFoldDB" id="A0A6A6ZSU7"/>
<keyword evidence="2" id="KW-0732">Signal</keyword>
<dbReference type="EMBL" id="MU006231">
    <property type="protein sequence ID" value="KAF2823858.1"/>
    <property type="molecule type" value="Genomic_DNA"/>
</dbReference>
<name>A0A6A6ZSU7_9PLEO</name>
<keyword evidence="3" id="KW-1133">Transmembrane helix</keyword>
<evidence type="ECO:0000313" key="4">
    <source>
        <dbReference type="EMBL" id="KAF2823858.1"/>
    </source>
</evidence>
<sequence>MGYLFYTVWLAVLVCATALYFTRQRWLHLLPIPEPIYTRLPTSFREDIDAGLSSSAFDLSGNVEAGDSRQGLDDAGKKEVMRIMKRRGVDFDEARRIFMQDRFKKNNIGADGIPRDPKFVSFS</sequence>
<dbReference type="OrthoDB" id="447314at2759"/>
<evidence type="ECO:0000256" key="3">
    <source>
        <dbReference type="SAM" id="Phobius"/>
    </source>
</evidence>
<evidence type="ECO:0000256" key="2">
    <source>
        <dbReference type="ARBA" id="ARBA00022729"/>
    </source>
</evidence>
<evidence type="ECO:0000256" key="1">
    <source>
        <dbReference type="ARBA" id="ARBA00008325"/>
    </source>
</evidence>
<dbReference type="Pfam" id="PF09435">
    <property type="entry name" value="DUF2015"/>
    <property type="match status" value="1"/>
</dbReference>
<dbReference type="InterPro" id="IPR018559">
    <property type="entry name" value="DUF2015"/>
</dbReference>
<accession>A0A6A6ZSU7</accession>
<gene>
    <name evidence="4" type="ORF">CC86DRAFT_61014</name>
</gene>
<proteinExistence type="inferred from homology"/>